<feature type="topological domain" description="Cytoplasmic" evidence="4">
    <location>
        <begin position="21"/>
        <end position="385"/>
    </location>
</feature>
<dbReference type="PANTHER" id="PTHR45586">
    <property type="entry name" value="TPR REPEAT-CONTAINING PROTEIN PA4667"/>
    <property type="match status" value="1"/>
</dbReference>
<evidence type="ECO:0000256" key="2">
    <source>
        <dbReference type="ARBA" id="ARBA00022737"/>
    </source>
</evidence>
<feature type="binding site" evidence="4">
    <location>
        <position position="370"/>
    </location>
    <ligand>
        <name>Fe cation</name>
        <dbReference type="ChEBI" id="CHEBI:24875"/>
    </ligand>
</feature>
<evidence type="ECO:0000313" key="7">
    <source>
        <dbReference type="Proteomes" id="UP000585721"/>
    </source>
</evidence>
<evidence type="ECO:0000313" key="6">
    <source>
        <dbReference type="EMBL" id="MBB6054805.1"/>
    </source>
</evidence>
<dbReference type="NCBIfam" id="NF008753">
    <property type="entry name" value="PRK11788.1-1"/>
    <property type="match status" value="1"/>
</dbReference>
<keyword evidence="4" id="KW-0812">Transmembrane</keyword>
<keyword evidence="4" id="KW-1003">Cell membrane</keyword>
<evidence type="ECO:0000256" key="4">
    <source>
        <dbReference type="HAMAP-Rule" id="MF_00994"/>
    </source>
</evidence>
<dbReference type="InterPro" id="IPR051012">
    <property type="entry name" value="CellSynth/LPSAsmb/PSIAsmb"/>
</dbReference>
<comment type="caution">
    <text evidence="6">The sequence shown here is derived from an EMBL/GenBank/DDBJ whole genome shotgun (WGS) entry which is preliminary data.</text>
</comment>
<feature type="binding site" evidence="4">
    <location>
        <position position="367"/>
    </location>
    <ligand>
        <name>Fe cation</name>
        <dbReference type="ChEBI" id="CHEBI:24875"/>
    </ligand>
</feature>
<dbReference type="Pfam" id="PF13432">
    <property type="entry name" value="TPR_16"/>
    <property type="match status" value="1"/>
</dbReference>
<dbReference type="InterPro" id="IPR041166">
    <property type="entry name" value="Rubredoxin_2"/>
</dbReference>
<dbReference type="Proteomes" id="UP000585721">
    <property type="component" value="Unassembled WGS sequence"/>
</dbReference>
<proteinExistence type="inferred from homology"/>
<dbReference type="RefSeq" id="WP_188025608.1">
    <property type="nucleotide sequence ID" value="NZ_JACHGR010000002.1"/>
</dbReference>
<keyword evidence="4" id="KW-0472">Membrane</keyword>
<dbReference type="HAMAP" id="MF_00994">
    <property type="entry name" value="LPS_assembly_LapB"/>
    <property type="match status" value="1"/>
</dbReference>
<dbReference type="Pfam" id="PF18073">
    <property type="entry name" value="Zn_ribbon_LapB"/>
    <property type="match status" value="1"/>
</dbReference>
<sequence>MLELLFLLLPVAVAYGWYMGRRSVRIDEDRKTSQRSRSYAAGINFLLSEQPDKAVDLFIDLLQVDTDTIDTHLALGNLFRQRGEVDRAIRIHQNLVARCLDSTEQQNLSMLELARDFVAAGLLDRAESVLIKLLDDDELADDARKMLLQIYEQLNEWQKAIDIAEKLSSKNHHRIVAHYYCQLAEIDFSLADFKIIASRLKRALKADPQCVRAQMLLSQLYIKHQQYELAIKHIDQIPDLSPAFASEAWKLLLQCKPHMDENSFTSILIRWLEKTQNTTVALALAETIQARQGIRDAEAFILRHIKRNPTMKGFHRLMTYQLEAMHDDKATESIALLRSLVEKQMAIKPIYRCAHCGFSSKVIFWHCPSCKQWGSISPIQGLDGD</sequence>
<dbReference type="GO" id="GO:0008653">
    <property type="term" value="P:lipopolysaccharide metabolic process"/>
    <property type="evidence" value="ECO:0007669"/>
    <property type="project" value="InterPro"/>
</dbReference>
<dbReference type="Gene3D" id="1.25.40.10">
    <property type="entry name" value="Tetratricopeptide repeat domain"/>
    <property type="match status" value="2"/>
</dbReference>
<keyword evidence="7" id="KW-1185">Reference proteome</keyword>
<dbReference type="AlphaFoldDB" id="A0A841GHI5"/>
<keyword evidence="2 4" id="KW-0677">Repeat</keyword>
<reference evidence="6 7" key="1">
    <citation type="submission" date="2020-08" db="EMBL/GenBank/DDBJ databases">
        <title>Genomic Encyclopedia of Type Strains, Phase IV (KMG-IV): sequencing the most valuable type-strain genomes for metagenomic binning, comparative biology and taxonomic classification.</title>
        <authorList>
            <person name="Goeker M."/>
        </authorList>
    </citation>
    <scope>NUCLEOTIDE SEQUENCE [LARGE SCALE GENOMIC DNA]</scope>
    <source>
        <strain evidence="6 7">DSM 22975</strain>
    </source>
</reference>
<keyword evidence="4" id="KW-0408">Iron</keyword>
<name>A0A841GHI5_9GAMM</name>
<dbReference type="GO" id="GO:0005506">
    <property type="term" value="F:iron ion binding"/>
    <property type="evidence" value="ECO:0007669"/>
    <property type="project" value="UniProtKB-UniRule"/>
</dbReference>
<feature type="domain" description="LapB rubredoxin metal binding" evidence="5">
    <location>
        <begin position="351"/>
        <end position="378"/>
    </location>
</feature>
<keyword evidence="1 4" id="KW-0479">Metal-binding</keyword>
<dbReference type="InterPro" id="IPR011990">
    <property type="entry name" value="TPR-like_helical_dom_sf"/>
</dbReference>
<dbReference type="InterPro" id="IPR030865">
    <property type="entry name" value="LapB"/>
</dbReference>
<dbReference type="Pfam" id="PF14559">
    <property type="entry name" value="TPR_19"/>
    <property type="match status" value="1"/>
</dbReference>
<evidence type="ECO:0000259" key="5">
    <source>
        <dbReference type="Pfam" id="PF18073"/>
    </source>
</evidence>
<dbReference type="SUPFAM" id="SSF48452">
    <property type="entry name" value="TPR-like"/>
    <property type="match status" value="1"/>
</dbReference>
<comment type="subcellular location">
    <subcellularLocation>
        <location evidence="4">Cell inner membrane</location>
        <topology evidence="4">Single-pass membrane protein</topology>
        <orientation evidence="4">Cytoplasmic side</orientation>
    </subcellularLocation>
</comment>
<evidence type="ECO:0000256" key="1">
    <source>
        <dbReference type="ARBA" id="ARBA00022723"/>
    </source>
</evidence>
<protein>
    <recommendedName>
        <fullName evidence="4">Lipopolysaccharide assembly protein B</fullName>
    </recommendedName>
</protein>
<feature type="binding site" evidence="4">
    <location>
        <position position="353"/>
    </location>
    <ligand>
        <name>Fe cation</name>
        <dbReference type="ChEBI" id="CHEBI:24875"/>
    </ligand>
</feature>
<keyword evidence="3 4" id="KW-0802">TPR repeat</keyword>
<dbReference type="GO" id="GO:0046890">
    <property type="term" value="P:regulation of lipid biosynthetic process"/>
    <property type="evidence" value="ECO:0007669"/>
    <property type="project" value="UniProtKB-UniRule"/>
</dbReference>
<feature type="binding site" evidence="4">
    <location>
        <position position="356"/>
    </location>
    <ligand>
        <name>Fe cation</name>
        <dbReference type="ChEBI" id="CHEBI:24875"/>
    </ligand>
</feature>
<dbReference type="Pfam" id="PF13176">
    <property type="entry name" value="TPR_7"/>
    <property type="match status" value="1"/>
</dbReference>
<keyword evidence="4" id="KW-1133">Transmembrane helix</keyword>
<dbReference type="InterPro" id="IPR019734">
    <property type="entry name" value="TPR_rpt"/>
</dbReference>
<accession>A0A841GHI5</accession>
<dbReference type="GO" id="GO:0009898">
    <property type="term" value="C:cytoplasmic side of plasma membrane"/>
    <property type="evidence" value="ECO:0007669"/>
    <property type="project" value="UniProtKB-UniRule"/>
</dbReference>
<dbReference type="EMBL" id="JACHGR010000002">
    <property type="protein sequence ID" value="MBB6054805.1"/>
    <property type="molecule type" value="Genomic_DNA"/>
</dbReference>
<dbReference type="PANTHER" id="PTHR45586:SF1">
    <property type="entry name" value="LIPOPOLYSACCHARIDE ASSEMBLY PROTEIN B"/>
    <property type="match status" value="1"/>
</dbReference>
<comment type="function">
    <text evidence="4">Modulates cellular lipopolysaccharide (LPS) levels by regulating LpxC, which is involved in lipid A biosynthesis. May act by modulating the proteolytic activity of FtsH towards LpxC. May also coordinate assembly of proteins involved in LPS synthesis at the plasma membrane.</text>
</comment>
<keyword evidence="4" id="KW-0997">Cell inner membrane</keyword>
<comment type="similarity">
    <text evidence="4">Belongs to the LapB family.</text>
</comment>
<gene>
    <name evidence="4" type="primary">lapB</name>
    <name evidence="6" type="ORF">HNR75_000677</name>
</gene>
<dbReference type="NCBIfam" id="NF008757">
    <property type="entry name" value="PRK11788.1-5"/>
    <property type="match status" value="1"/>
</dbReference>
<organism evidence="6 7">
    <name type="scientific">Tolumonas osonensis</name>
    <dbReference type="NCBI Taxonomy" id="675874"/>
    <lineage>
        <taxon>Bacteria</taxon>
        <taxon>Pseudomonadati</taxon>
        <taxon>Pseudomonadota</taxon>
        <taxon>Gammaproteobacteria</taxon>
        <taxon>Aeromonadales</taxon>
        <taxon>Aeromonadaceae</taxon>
        <taxon>Tolumonas</taxon>
    </lineage>
</organism>
<evidence type="ECO:0000256" key="3">
    <source>
        <dbReference type="ARBA" id="ARBA00022803"/>
    </source>
</evidence>
<dbReference type="NCBIfam" id="NF008756">
    <property type="entry name" value="PRK11788.1-4"/>
    <property type="match status" value="1"/>
</dbReference>